<dbReference type="GO" id="GO:0006281">
    <property type="term" value="P:DNA repair"/>
    <property type="evidence" value="ECO:0007669"/>
    <property type="project" value="UniProtKB-KW"/>
</dbReference>
<name>A0A2A8CXD9_9BACT</name>
<dbReference type="Gene3D" id="1.10.10.10">
    <property type="entry name" value="Winged helix-like DNA-binding domain superfamily/Winged helix DNA-binding domain"/>
    <property type="match status" value="1"/>
</dbReference>
<reference evidence="8 9" key="1">
    <citation type="submission" date="2017-10" db="EMBL/GenBank/DDBJ databases">
        <title>Draft genome of Longibacter Salinarum.</title>
        <authorList>
            <person name="Goh K.M."/>
            <person name="Shamsir M.S."/>
            <person name="Lim S.W."/>
        </authorList>
    </citation>
    <scope>NUCLEOTIDE SEQUENCE [LARGE SCALE GENOMIC DNA]</scope>
    <source>
        <strain evidence="8 9">KCTC 52045</strain>
    </source>
</reference>
<dbReference type="OrthoDB" id="9132167at2"/>
<dbReference type="InterPro" id="IPR036217">
    <property type="entry name" value="MethylDNA_cys_MeTrfase_DNAb"/>
</dbReference>
<dbReference type="NCBIfam" id="TIGR00589">
    <property type="entry name" value="ogt"/>
    <property type="match status" value="1"/>
</dbReference>
<sequence>MSTSRSSFYERVWHVVAKIPVGRVATYGDIAEYVGTRAAARTVGWAMNAAVGSDLPCHRVVNRNGELTGARFFETPTVMEERLRSEEVAFDTDGSVVMDTHRWVPAEHLPPARDFLDDGLEDA</sequence>
<proteinExistence type="predicted"/>
<dbReference type="RefSeq" id="WP_098075292.1">
    <property type="nucleotide sequence ID" value="NZ_PDEQ01000004.1"/>
</dbReference>
<evidence type="ECO:0000313" key="8">
    <source>
        <dbReference type="EMBL" id="PEN13372.1"/>
    </source>
</evidence>
<dbReference type="CDD" id="cd06445">
    <property type="entry name" value="ATase"/>
    <property type="match status" value="1"/>
</dbReference>
<dbReference type="InterPro" id="IPR052520">
    <property type="entry name" value="ATL_DNA_repair"/>
</dbReference>
<evidence type="ECO:0000256" key="2">
    <source>
        <dbReference type="ARBA" id="ARBA00022603"/>
    </source>
</evidence>
<dbReference type="PANTHER" id="PTHR42942">
    <property type="entry name" value="6-O-METHYLGUANINE DNA METHYLTRANSFERASE"/>
    <property type="match status" value="1"/>
</dbReference>
<organism evidence="8 9">
    <name type="scientific">Longibacter salinarum</name>
    <dbReference type="NCBI Taxonomy" id="1850348"/>
    <lineage>
        <taxon>Bacteria</taxon>
        <taxon>Pseudomonadati</taxon>
        <taxon>Rhodothermota</taxon>
        <taxon>Rhodothermia</taxon>
        <taxon>Rhodothermales</taxon>
        <taxon>Salisaetaceae</taxon>
        <taxon>Longibacter</taxon>
    </lineage>
</organism>
<keyword evidence="5" id="KW-0234">DNA repair</keyword>
<dbReference type="AlphaFoldDB" id="A0A2A8CXD9"/>
<dbReference type="PANTHER" id="PTHR42942:SF1">
    <property type="entry name" value="ALKYLTRANSFERASE-LIKE PROTEIN 1"/>
    <property type="match status" value="1"/>
</dbReference>
<keyword evidence="9" id="KW-1185">Reference proteome</keyword>
<dbReference type="GO" id="GO:0003908">
    <property type="term" value="F:methylated-DNA-[protein]-cysteine S-methyltransferase activity"/>
    <property type="evidence" value="ECO:0007669"/>
    <property type="project" value="UniProtKB-EC"/>
</dbReference>
<dbReference type="InterPro" id="IPR001497">
    <property type="entry name" value="MethylDNA_cys_MeTrfase_AS"/>
</dbReference>
<feature type="domain" description="Methylated-DNA-[protein]-cysteine S-methyltransferase DNA binding" evidence="7">
    <location>
        <begin position="8"/>
        <end position="88"/>
    </location>
</feature>
<dbReference type="EMBL" id="PDEQ01000004">
    <property type="protein sequence ID" value="PEN13372.1"/>
    <property type="molecule type" value="Genomic_DNA"/>
</dbReference>
<keyword evidence="2 8" id="KW-0489">Methyltransferase</keyword>
<comment type="catalytic activity">
    <reaction evidence="6">
        <text>a 6-O-methyl-2'-deoxyguanosine in DNA + L-cysteinyl-[protein] = S-methyl-L-cysteinyl-[protein] + a 2'-deoxyguanosine in DNA</text>
        <dbReference type="Rhea" id="RHEA:24000"/>
        <dbReference type="Rhea" id="RHEA-COMP:10131"/>
        <dbReference type="Rhea" id="RHEA-COMP:10132"/>
        <dbReference type="Rhea" id="RHEA-COMP:11367"/>
        <dbReference type="Rhea" id="RHEA-COMP:11368"/>
        <dbReference type="ChEBI" id="CHEBI:29950"/>
        <dbReference type="ChEBI" id="CHEBI:82612"/>
        <dbReference type="ChEBI" id="CHEBI:85445"/>
        <dbReference type="ChEBI" id="CHEBI:85448"/>
        <dbReference type="EC" id="2.1.1.63"/>
    </reaction>
</comment>
<evidence type="ECO:0000256" key="6">
    <source>
        <dbReference type="ARBA" id="ARBA00049348"/>
    </source>
</evidence>
<comment type="caution">
    <text evidence="8">The sequence shown here is derived from an EMBL/GenBank/DDBJ whole genome shotgun (WGS) entry which is preliminary data.</text>
</comment>
<evidence type="ECO:0000256" key="5">
    <source>
        <dbReference type="ARBA" id="ARBA00023204"/>
    </source>
</evidence>
<dbReference type="PROSITE" id="PS00374">
    <property type="entry name" value="MGMT"/>
    <property type="match status" value="1"/>
</dbReference>
<dbReference type="GO" id="GO:0032259">
    <property type="term" value="P:methylation"/>
    <property type="evidence" value="ECO:0007669"/>
    <property type="project" value="UniProtKB-KW"/>
</dbReference>
<dbReference type="Proteomes" id="UP000220102">
    <property type="component" value="Unassembled WGS sequence"/>
</dbReference>
<protein>
    <submittedName>
        <fullName evidence="8">6-O-methylguanine DNA methyltransferase</fullName>
    </submittedName>
</protein>
<dbReference type="SUPFAM" id="SSF46767">
    <property type="entry name" value="Methylated DNA-protein cysteine methyltransferase, C-terminal domain"/>
    <property type="match status" value="1"/>
</dbReference>
<comment type="catalytic activity">
    <reaction evidence="1">
        <text>a 4-O-methyl-thymidine in DNA + L-cysteinyl-[protein] = a thymidine in DNA + S-methyl-L-cysteinyl-[protein]</text>
        <dbReference type="Rhea" id="RHEA:53428"/>
        <dbReference type="Rhea" id="RHEA-COMP:10131"/>
        <dbReference type="Rhea" id="RHEA-COMP:10132"/>
        <dbReference type="Rhea" id="RHEA-COMP:13555"/>
        <dbReference type="Rhea" id="RHEA-COMP:13556"/>
        <dbReference type="ChEBI" id="CHEBI:29950"/>
        <dbReference type="ChEBI" id="CHEBI:82612"/>
        <dbReference type="ChEBI" id="CHEBI:137386"/>
        <dbReference type="ChEBI" id="CHEBI:137387"/>
        <dbReference type="EC" id="2.1.1.63"/>
    </reaction>
</comment>
<evidence type="ECO:0000259" key="7">
    <source>
        <dbReference type="Pfam" id="PF01035"/>
    </source>
</evidence>
<dbReference type="Pfam" id="PF01035">
    <property type="entry name" value="DNA_binding_1"/>
    <property type="match status" value="1"/>
</dbReference>
<evidence type="ECO:0000256" key="1">
    <source>
        <dbReference type="ARBA" id="ARBA00001286"/>
    </source>
</evidence>
<gene>
    <name evidence="8" type="ORF">CRI94_08575</name>
</gene>
<accession>A0A2A8CXD9</accession>
<evidence type="ECO:0000313" key="9">
    <source>
        <dbReference type="Proteomes" id="UP000220102"/>
    </source>
</evidence>
<evidence type="ECO:0000256" key="3">
    <source>
        <dbReference type="ARBA" id="ARBA00022679"/>
    </source>
</evidence>
<dbReference type="InterPro" id="IPR036388">
    <property type="entry name" value="WH-like_DNA-bd_sf"/>
</dbReference>
<evidence type="ECO:0000256" key="4">
    <source>
        <dbReference type="ARBA" id="ARBA00022763"/>
    </source>
</evidence>
<dbReference type="InterPro" id="IPR014048">
    <property type="entry name" value="MethylDNA_cys_MeTrfase_DNA-bd"/>
</dbReference>
<keyword evidence="3 8" id="KW-0808">Transferase</keyword>
<keyword evidence="4" id="KW-0227">DNA damage</keyword>